<evidence type="ECO:0000256" key="1">
    <source>
        <dbReference type="SAM" id="Phobius"/>
    </source>
</evidence>
<name>A0A226DMW8_FOLCA</name>
<evidence type="ECO:0000313" key="2">
    <source>
        <dbReference type="EMBL" id="OXA45961.1"/>
    </source>
</evidence>
<feature type="transmembrane region" description="Helical" evidence="1">
    <location>
        <begin position="194"/>
        <end position="214"/>
    </location>
</feature>
<gene>
    <name evidence="2" type="ORF">Fcan01_19131</name>
</gene>
<keyword evidence="1" id="KW-0812">Transmembrane</keyword>
<feature type="transmembrane region" description="Helical" evidence="1">
    <location>
        <begin position="24"/>
        <end position="46"/>
    </location>
</feature>
<protein>
    <submittedName>
        <fullName evidence="2">Uncharacterized protein</fullName>
    </submittedName>
</protein>
<keyword evidence="1" id="KW-0472">Membrane</keyword>
<feature type="transmembrane region" description="Helical" evidence="1">
    <location>
        <begin position="127"/>
        <end position="151"/>
    </location>
</feature>
<dbReference type="AlphaFoldDB" id="A0A226DMW8"/>
<proteinExistence type="predicted"/>
<keyword evidence="1" id="KW-1133">Transmembrane helix</keyword>
<dbReference type="EMBL" id="LNIX01000016">
    <property type="protein sequence ID" value="OXA45961.1"/>
    <property type="molecule type" value="Genomic_DNA"/>
</dbReference>
<comment type="caution">
    <text evidence="2">The sequence shown here is derived from an EMBL/GenBank/DDBJ whole genome shotgun (WGS) entry which is preliminary data.</text>
</comment>
<dbReference type="Proteomes" id="UP000198287">
    <property type="component" value="Unassembled WGS sequence"/>
</dbReference>
<keyword evidence="3" id="KW-1185">Reference proteome</keyword>
<sequence>METATAYGGVRTISVKLWGRPEDLGFCLALFLSAIFDCGFAMMIFLQPDYSASVVNAMLKYWTGFCRSQNLNLVFRTVHPVGNRNLGNSPILGARPLPCLPKVAHLSLFLPSDCVSPPPVLRDWAGYLWMVFSVVSNLTLIGILVSIYVYIVYSVFHKEFLANCKTGYKSVPSLRQPGTLQVAYRGVEVLQKCVNLWIGPIIVPLQGIATQFSLSCNYLLITRMGKLDFPSLTLLLGWAGGCVTVWSAALFLGGYIWMKGRRVLNSWKHFDWPMEEKKMLNKFRRSCRPLSV</sequence>
<evidence type="ECO:0000313" key="3">
    <source>
        <dbReference type="Proteomes" id="UP000198287"/>
    </source>
</evidence>
<organism evidence="2 3">
    <name type="scientific">Folsomia candida</name>
    <name type="common">Springtail</name>
    <dbReference type="NCBI Taxonomy" id="158441"/>
    <lineage>
        <taxon>Eukaryota</taxon>
        <taxon>Metazoa</taxon>
        <taxon>Ecdysozoa</taxon>
        <taxon>Arthropoda</taxon>
        <taxon>Hexapoda</taxon>
        <taxon>Collembola</taxon>
        <taxon>Entomobryomorpha</taxon>
        <taxon>Isotomoidea</taxon>
        <taxon>Isotomidae</taxon>
        <taxon>Proisotominae</taxon>
        <taxon>Folsomia</taxon>
    </lineage>
</organism>
<feature type="transmembrane region" description="Helical" evidence="1">
    <location>
        <begin position="234"/>
        <end position="258"/>
    </location>
</feature>
<accession>A0A226DMW8</accession>
<reference evidence="2 3" key="1">
    <citation type="submission" date="2015-12" db="EMBL/GenBank/DDBJ databases">
        <title>The genome of Folsomia candida.</title>
        <authorList>
            <person name="Faddeeva A."/>
            <person name="Derks M.F."/>
            <person name="Anvar Y."/>
            <person name="Smit S."/>
            <person name="Van Straalen N."/>
            <person name="Roelofs D."/>
        </authorList>
    </citation>
    <scope>NUCLEOTIDE SEQUENCE [LARGE SCALE GENOMIC DNA]</scope>
    <source>
        <strain evidence="2 3">VU population</strain>
        <tissue evidence="2">Whole body</tissue>
    </source>
</reference>